<name>A0A5E4MJA4_9HEMI</name>
<dbReference type="OrthoDB" id="10017160at2759"/>
<protein>
    <submittedName>
        <fullName evidence="1">Uncharacterized protein</fullName>
    </submittedName>
</protein>
<dbReference type="PANTHER" id="PTHR46060:SF1">
    <property type="entry name" value="MARINER MOS1 TRANSPOSASE-LIKE PROTEIN"/>
    <property type="match status" value="1"/>
</dbReference>
<dbReference type="Proteomes" id="UP000325440">
    <property type="component" value="Unassembled WGS sequence"/>
</dbReference>
<sequence>MIIRMIAEVLNANKETVRKILHNELNMKKVCAKLVPKYLTPDQKLVRQQICSDILERLEEEPELIENIITCDFYLFPKIKSALKGTRFELMEEVKRKSAELLNDLTKTNFQHCFEQWKKRMKWCVERGGEYIEGEHLLWNNF</sequence>
<dbReference type="GO" id="GO:0003676">
    <property type="term" value="F:nucleic acid binding"/>
    <property type="evidence" value="ECO:0007669"/>
    <property type="project" value="InterPro"/>
</dbReference>
<dbReference type="PANTHER" id="PTHR46060">
    <property type="entry name" value="MARINER MOS1 TRANSPOSASE-LIKE PROTEIN"/>
    <property type="match status" value="1"/>
</dbReference>
<evidence type="ECO:0000313" key="2">
    <source>
        <dbReference type="Proteomes" id="UP000325440"/>
    </source>
</evidence>
<accession>A0A5E4MJA4</accession>
<dbReference type="Gene3D" id="3.30.420.10">
    <property type="entry name" value="Ribonuclease H-like superfamily/Ribonuclease H"/>
    <property type="match status" value="1"/>
</dbReference>
<reference evidence="1 2" key="1">
    <citation type="submission" date="2019-08" db="EMBL/GenBank/DDBJ databases">
        <authorList>
            <person name="Alioto T."/>
            <person name="Alioto T."/>
            <person name="Gomez Garrido J."/>
        </authorList>
    </citation>
    <scope>NUCLEOTIDE SEQUENCE [LARGE SCALE GENOMIC DNA]</scope>
</reference>
<gene>
    <name evidence="1" type="ORF">CINCED_3A013073</name>
</gene>
<dbReference type="AlphaFoldDB" id="A0A5E4MJA4"/>
<proteinExistence type="predicted"/>
<evidence type="ECO:0000313" key="1">
    <source>
        <dbReference type="EMBL" id="VVC30983.1"/>
    </source>
</evidence>
<keyword evidence="2" id="KW-1185">Reference proteome</keyword>
<dbReference type="InterPro" id="IPR052709">
    <property type="entry name" value="Transposase-MT_Hybrid"/>
</dbReference>
<dbReference type="InterPro" id="IPR036397">
    <property type="entry name" value="RNaseH_sf"/>
</dbReference>
<dbReference type="EMBL" id="CABPRJ010000557">
    <property type="protein sequence ID" value="VVC30983.1"/>
    <property type="molecule type" value="Genomic_DNA"/>
</dbReference>
<organism evidence="1 2">
    <name type="scientific">Cinara cedri</name>
    <dbReference type="NCBI Taxonomy" id="506608"/>
    <lineage>
        <taxon>Eukaryota</taxon>
        <taxon>Metazoa</taxon>
        <taxon>Ecdysozoa</taxon>
        <taxon>Arthropoda</taxon>
        <taxon>Hexapoda</taxon>
        <taxon>Insecta</taxon>
        <taxon>Pterygota</taxon>
        <taxon>Neoptera</taxon>
        <taxon>Paraneoptera</taxon>
        <taxon>Hemiptera</taxon>
        <taxon>Sternorrhyncha</taxon>
        <taxon>Aphidomorpha</taxon>
        <taxon>Aphidoidea</taxon>
        <taxon>Aphididae</taxon>
        <taxon>Lachninae</taxon>
        <taxon>Cinara</taxon>
    </lineage>
</organism>